<evidence type="ECO:0000256" key="3">
    <source>
        <dbReference type="ARBA" id="ARBA00022692"/>
    </source>
</evidence>
<reference evidence="7 8" key="1">
    <citation type="journal article" date="2017" name="Antonie Van Leeuwenhoek">
        <title>Rhizobium rhizosphaerae sp. nov., a novel species isolated from rice rhizosphere.</title>
        <authorList>
            <person name="Zhao J.J."/>
            <person name="Zhang J."/>
            <person name="Zhang R.J."/>
            <person name="Zhang C.W."/>
            <person name="Yin H.Q."/>
            <person name="Zhang X.X."/>
        </authorList>
    </citation>
    <scope>NUCLEOTIDE SEQUENCE [LARGE SCALE GENOMIC DNA]</scope>
    <source>
        <strain evidence="7 8">RD15</strain>
    </source>
</reference>
<feature type="transmembrane region" description="Helical" evidence="6">
    <location>
        <begin position="263"/>
        <end position="281"/>
    </location>
</feature>
<keyword evidence="4 6" id="KW-1133">Transmembrane helix</keyword>
<feature type="transmembrane region" description="Helical" evidence="6">
    <location>
        <begin position="112"/>
        <end position="135"/>
    </location>
</feature>
<comment type="subcellular location">
    <subcellularLocation>
        <location evidence="1">Cell membrane</location>
        <topology evidence="1">Multi-pass membrane protein</topology>
    </subcellularLocation>
</comment>
<evidence type="ECO:0000256" key="6">
    <source>
        <dbReference type="SAM" id="Phobius"/>
    </source>
</evidence>
<accession>A0ABX3P8B4</accession>
<sequence>MKRYIKKLTSLVNLGFRSLSLVFRFLLSFYIIKYLGYEATGIYGLALGAIGIVPAAIGWGLNYFVAREVVGKDPAYAANVVHNRLFVTTVTLALVTILCVAVALAAGYSITLLYGIIIALIWLETYGLDIHLPLIGQDMATEANLLVFVRSALWVPFAAGLGIAFPVFRNLETVFIAWILSYGVAVALLLYLLRHWPLRQAFTAPIDYGWIRERLRHSWHIYVSDLALVGLIYTDRYIVSFMLGLTLTGIYTFFWSLTNALQTLMQTAVVQLALPVLFRAFKEGTPDHWSRAFRREMLKTMAFGTILGLGVFGASEILIRIMGMHELSQHRDLFILLLLAAIVRSFSDLLNIGLTSRNKDKHYATLNIIGVFLSIALAFAMIAAFGLIGAGIAALTAALSMVLLKGYFLLHFARGTRSIDSGTDSR</sequence>
<gene>
    <name evidence="7" type="ORF">BTR14_22125</name>
</gene>
<feature type="transmembrane region" description="Helical" evidence="6">
    <location>
        <begin position="392"/>
        <end position="410"/>
    </location>
</feature>
<comment type="caution">
    <text evidence="7">The sequence shown here is derived from an EMBL/GenBank/DDBJ whole genome shotgun (WGS) entry which is preliminary data.</text>
</comment>
<evidence type="ECO:0008006" key="9">
    <source>
        <dbReference type="Google" id="ProtNLM"/>
    </source>
</evidence>
<keyword evidence="8" id="KW-1185">Reference proteome</keyword>
<dbReference type="RefSeq" id="WP_081177766.1">
    <property type="nucleotide sequence ID" value="NZ_MSPX01000030.1"/>
</dbReference>
<feature type="transmembrane region" description="Helical" evidence="6">
    <location>
        <begin position="366"/>
        <end position="386"/>
    </location>
</feature>
<dbReference type="PANTHER" id="PTHR30250">
    <property type="entry name" value="PST FAMILY PREDICTED COLANIC ACID TRANSPORTER"/>
    <property type="match status" value="1"/>
</dbReference>
<feature type="transmembrane region" description="Helical" evidence="6">
    <location>
        <begin position="43"/>
        <end position="65"/>
    </location>
</feature>
<feature type="transmembrane region" description="Helical" evidence="6">
    <location>
        <begin position="302"/>
        <end position="321"/>
    </location>
</feature>
<feature type="transmembrane region" description="Helical" evidence="6">
    <location>
        <begin position="237"/>
        <end position="257"/>
    </location>
</feature>
<dbReference type="EMBL" id="MSPX01000030">
    <property type="protein sequence ID" value="OQP83610.1"/>
    <property type="molecule type" value="Genomic_DNA"/>
</dbReference>
<proteinExistence type="predicted"/>
<evidence type="ECO:0000313" key="7">
    <source>
        <dbReference type="EMBL" id="OQP83610.1"/>
    </source>
</evidence>
<keyword evidence="3 6" id="KW-0812">Transmembrane</keyword>
<protein>
    <recommendedName>
        <fullName evidence="9">Membrane protein involved in the export of O-antigen and teichoic acid</fullName>
    </recommendedName>
</protein>
<dbReference type="Proteomes" id="UP000192652">
    <property type="component" value="Unassembled WGS sequence"/>
</dbReference>
<feature type="transmembrane region" description="Helical" evidence="6">
    <location>
        <begin position="333"/>
        <end position="354"/>
    </location>
</feature>
<feature type="transmembrane region" description="Helical" evidence="6">
    <location>
        <begin position="85"/>
        <end position="106"/>
    </location>
</feature>
<organism evidence="7 8">
    <name type="scientific">Xaviernesmea rhizosphaerae</name>
    <dbReference type="NCBI Taxonomy" id="1672749"/>
    <lineage>
        <taxon>Bacteria</taxon>
        <taxon>Pseudomonadati</taxon>
        <taxon>Pseudomonadota</taxon>
        <taxon>Alphaproteobacteria</taxon>
        <taxon>Hyphomicrobiales</taxon>
        <taxon>Rhizobiaceae</taxon>
        <taxon>Rhizobium/Agrobacterium group</taxon>
        <taxon>Xaviernesmea</taxon>
    </lineage>
</organism>
<dbReference type="InterPro" id="IPR050833">
    <property type="entry name" value="Poly_Biosynth_Transport"/>
</dbReference>
<keyword evidence="5 6" id="KW-0472">Membrane</keyword>
<keyword evidence="2" id="KW-1003">Cell membrane</keyword>
<evidence type="ECO:0000256" key="2">
    <source>
        <dbReference type="ARBA" id="ARBA00022475"/>
    </source>
</evidence>
<dbReference type="PANTHER" id="PTHR30250:SF11">
    <property type="entry name" value="O-ANTIGEN TRANSPORTER-RELATED"/>
    <property type="match status" value="1"/>
</dbReference>
<feature type="transmembrane region" description="Helical" evidence="6">
    <location>
        <begin position="147"/>
        <end position="168"/>
    </location>
</feature>
<evidence type="ECO:0000256" key="1">
    <source>
        <dbReference type="ARBA" id="ARBA00004651"/>
    </source>
</evidence>
<evidence type="ECO:0000256" key="4">
    <source>
        <dbReference type="ARBA" id="ARBA00022989"/>
    </source>
</evidence>
<feature type="transmembrane region" description="Helical" evidence="6">
    <location>
        <begin position="174"/>
        <end position="193"/>
    </location>
</feature>
<evidence type="ECO:0000313" key="8">
    <source>
        <dbReference type="Proteomes" id="UP000192652"/>
    </source>
</evidence>
<feature type="transmembrane region" description="Helical" evidence="6">
    <location>
        <begin position="21"/>
        <end position="37"/>
    </location>
</feature>
<name>A0ABX3P8B4_9HYPH</name>
<evidence type="ECO:0000256" key="5">
    <source>
        <dbReference type="ARBA" id="ARBA00023136"/>
    </source>
</evidence>